<feature type="transmembrane region" description="Helical" evidence="1">
    <location>
        <begin position="33"/>
        <end position="54"/>
    </location>
</feature>
<proteinExistence type="predicted"/>
<name>A0ABQ2DVY3_9MICC</name>
<feature type="transmembrane region" description="Helical" evidence="1">
    <location>
        <begin position="99"/>
        <end position="120"/>
    </location>
</feature>
<accession>A0ABQ2DVY3</accession>
<evidence type="ECO:0000313" key="4">
    <source>
        <dbReference type="Proteomes" id="UP000606115"/>
    </source>
</evidence>
<keyword evidence="1" id="KW-0472">Membrane</keyword>
<sequence length="187" mass="20174">MEKYAKFISHIASPPAVVTLVLLSTPLRYPGVAWPPTLLATFFAGLVPWAALIWMRLRGRVTDVHVTERRQRWPILLITLVSILGGIAVLLAISAPTQILVEVLFMLAGLLIVGLVNLVWKLSIHAALTTFAALHCLLDLPAGAQIAVAFIVLVGWARIRAGHHTPTQVMAGTLIGTLVSLGDFLVV</sequence>
<dbReference type="InterPro" id="IPR036938">
    <property type="entry name" value="PAP2/HPO_sf"/>
</dbReference>
<evidence type="ECO:0000313" key="3">
    <source>
        <dbReference type="EMBL" id="GGJ73187.1"/>
    </source>
</evidence>
<protein>
    <recommendedName>
        <fullName evidence="2">Phosphatidic acid phosphatase type 2/haloperoxidase domain-containing protein</fullName>
    </recommendedName>
</protein>
<dbReference type="InterPro" id="IPR000326">
    <property type="entry name" value="PAP2/HPO"/>
</dbReference>
<dbReference type="GeneID" id="303305860"/>
<dbReference type="Proteomes" id="UP000606115">
    <property type="component" value="Unassembled WGS sequence"/>
</dbReference>
<reference evidence="4" key="1">
    <citation type="journal article" date="2019" name="Int. J. Syst. Evol. Microbiol.">
        <title>The Global Catalogue of Microorganisms (GCM) 10K type strain sequencing project: providing services to taxonomists for standard genome sequencing and annotation.</title>
        <authorList>
            <consortium name="The Broad Institute Genomics Platform"/>
            <consortium name="The Broad Institute Genome Sequencing Center for Infectious Disease"/>
            <person name="Wu L."/>
            <person name="Ma J."/>
        </authorList>
    </citation>
    <scope>NUCLEOTIDE SEQUENCE [LARGE SCALE GENOMIC DNA]</scope>
    <source>
        <strain evidence="4">CGMCC 1.3685</strain>
    </source>
</reference>
<gene>
    <name evidence="3" type="ORF">GCM10007173_35260</name>
</gene>
<keyword evidence="1" id="KW-0812">Transmembrane</keyword>
<feature type="transmembrane region" description="Helical" evidence="1">
    <location>
        <begin position="169"/>
        <end position="186"/>
    </location>
</feature>
<feature type="transmembrane region" description="Helical" evidence="1">
    <location>
        <begin position="7"/>
        <end position="27"/>
    </location>
</feature>
<dbReference type="Pfam" id="PF01569">
    <property type="entry name" value="PAP2"/>
    <property type="match status" value="1"/>
</dbReference>
<dbReference type="RefSeq" id="WP_188687360.1">
    <property type="nucleotide sequence ID" value="NZ_BMKX01000013.1"/>
</dbReference>
<keyword evidence="1" id="KW-1133">Transmembrane helix</keyword>
<feature type="domain" description="Phosphatidic acid phosphatase type 2/haloperoxidase" evidence="2">
    <location>
        <begin position="123"/>
        <end position="181"/>
    </location>
</feature>
<dbReference type="SUPFAM" id="SSF48317">
    <property type="entry name" value="Acid phosphatase/Vanadium-dependent haloperoxidase"/>
    <property type="match status" value="1"/>
</dbReference>
<dbReference type="EMBL" id="BMKX01000013">
    <property type="protein sequence ID" value="GGJ73187.1"/>
    <property type="molecule type" value="Genomic_DNA"/>
</dbReference>
<evidence type="ECO:0000259" key="2">
    <source>
        <dbReference type="Pfam" id="PF01569"/>
    </source>
</evidence>
<organism evidence="3 4">
    <name type="scientific">Glutamicibacter ardleyensis</name>
    <dbReference type="NCBI Taxonomy" id="225894"/>
    <lineage>
        <taxon>Bacteria</taxon>
        <taxon>Bacillati</taxon>
        <taxon>Actinomycetota</taxon>
        <taxon>Actinomycetes</taxon>
        <taxon>Micrococcales</taxon>
        <taxon>Micrococcaceae</taxon>
        <taxon>Glutamicibacter</taxon>
    </lineage>
</organism>
<feature type="transmembrane region" description="Helical" evidence="1">
    <location>
        <begin position="75"/>
        <end position="93"/>
    </location>
</feature>
<comment type="caution">
    <text evidence="3">The sequence shown here is derived from an EMBL/GenBank/DDBJ whole genome shotgun (WGS) entry which is preliminary data.</text>
</comment>
<feature type="transmembrane region" description="Helical" evidence="1">
    <location>
        <begin position="132"/>
        <end position="157"/>
    </location>
</feature>
<evidence type="ECO:0000256" key="1">
    <source>
        <dbReference type="SAM" id="Phobius"/>
    </source>
</evidence>
<dbReference type="CDD" id="cd01610">
    <property type="entry name" value="PAP2_like"/>
    <property type="match status" value="1"/>
</dbReference>
<dbReference type="Gene3D" id="1.20.144.10">
    <property type="entry name" value="Phosphatidic acid phosphatase type 2/haloperoxidase"/>
    <property type="match status" value="1"/>
</dbReference>
<keyword evidence="4" id="KW-1185">Reference proteome</keyword>